<reference evidence="2 3" key="1">
    <citation type="submission" date="2020-07" db="EMBL/GenBank/DDBJ databases">
        <title>Transfer of Campylobacter canadensis to the novel genus Avispirillum gen. nov., that also includes two novel species recovered from migratory waterfowl: Avispirillum anseris sp. nov. and Avispirillum brantae sp. nov.</title>
        <authorList>
            <person name="Miller W.G."/>
            <person name="Chapman M.H."/>
            <person name="Yee E."/>
            <person name="Inglis G.D."/>
        </authorList>
    </citation>
    <scope>NUCLEOTIDE SEQUENCE [LARGE SCALE GENOMIC DNA]</scope>
    <source>
        <strain evidence="2 3">L283</strain>
    </source>
</reference>
<dbReference type="Gene3D" id="3.30.700.10">
    <property type="entry name" value="Glycoprotein, Type 4 Pilin"/>
    <property type="match status" value="1"/>
</dbReference>
<dbReference type="InterPro" id="IPR045584">
    <property type="entry name" value="Pilin-like"/>
</dbReference>
<keyword evidence="3" id="KW-1185">Reference proteome</keyword>
<gene>
    <name evidence="2" type="ORF">AVCANL283_00760</name>
</gene>
<dbReference type="InterPro" id="IPR012902">
    <property type="entry name" value="N_methyl_site"/>
</dbReference>
<dbReference type="Pfam" id="PF07963">
    <property type="entry name" value="N_methyl"/>
    <property type="match status" value="1"/>
</dbReference>
<dbReference type="RefSeq" id="WP_172232498.1">
    <property type="nucleotide sequence ID" value="NZ_CP035946.1"/>
</dbReference>
<name>A0ABS7WRD1_9BACT</name>
<comment type="caution">
    <text evidence="2">The sequence shown here is derived from an EMBL/GenBank/DDBJ whole genome shotgun (WGS) entry which is preliminary data.</text>
</comment>
<keyword evidence="1" id="KW-1133">Transmembrane helix</keyword>
<sequence length="168" mass="18815">MKKAFSLIEVIFVIVIISLLSGIAVPKVLSIRDNALITKAVHNMNKIINDLSLYYSIHSKVSSDFAKMSNVSLKNGHIFSIGGEDCFSLDLLNTSDDGYLTILKINKKTDNLCNKFFNVGIVKNMISNKTNVSDENKNIYTSPRARMIEIEHNANKMQISLNTNKLVF</sequence>
<feature type="transmembrane region" description="Helical" evidence="1">
    <location>
        <begin position="7"/>
        <end position="25"/>
    </location>
</feature>
<organism evidence="2 3">
    <name type="scientific">Campylobacter canadensis</name>
    <dbReference type="NCBI Taxonomy" id="449520"/>
    <lineage>
        <taxon>Bacteria</taxon>
        <taxon>Pseudomonadati</taxon>
        <taxon>Campylobacterota</taxon>
        <taxon>Epsilonproteobacteria</taxon>
        <taxon>Campylobacterales</taxon>
        <taxon>Campylobacteraceae</taxon>
        <taxon>Campylobacter</taxon>
    </lineage>
</organism>
<dbReference type="Proteomes" id="UP000786183">
    <property type="component" value="Unassembled WGS sequence"/>
</dbReference>
<dbReference type="NCBIfam" id="TIGR02532">
    <property type="entry name" value="IV_pilin_GFxxxE"/>
    <property type="match status" value="1"/>
</dbReference>
<evidence type="ECO:0000313" key="2">
    <source>
        <dbReference type="EMBL" id="MBZ7986644.1"/>
    </source>
</evidence>
<dbReference type="SUPFAM" id="SSF54523">
    <property type="entry name" value="Pili subunits"/>
    <property type="match status" value="1"/>
</dbReference>
<protein>
    <submittedName>
        <fullName evidence="2">Prepilin-type N-terminal cleavage/methylation domain-containing protein</fullName>
    </submittedName>
</protein>
<accession>A0ABS7WRD1</accession>
<keyword evidence="1" id="KW-0812">Transmembrane</keyword>
<proteinExistence type="predicted"/>
<dbReference type="EMBL" id="JACGBB010000001">
    <property type="protein sequence ID" value="MBZ7986644.1"/>
    <property type="molecule type" value="Genomic_DNA"/>
</dbReference>
<evidence type="ECO:0000256" key="1">
    <source>
        <dbReference type="SAM" id="Phobius"/>
    </source>
</evidence>
<keyword evidence="1" id="KW-0472">Membrane</keyword>
<evidence type="ECO:0000313" key="3">
    <source>
        <dbReference type="Proteomes" id="UP000786183"/>
    </source>
</evidence>